<dbReference type="EMBL" id="QKNX01000001">
    <property type="protein sequence ID" value="TKR28013.1"/>
    <property type="molecule type" value="Genomic_DNA"/>
</dbReference>
<evidence type="ECO:0000313" key="3">
    <source>
        <dbReference type="Proteomes" id="UP000308037"/>
    </source>
</evidence>
<dbReference type="Proteomes" id="UP000308037">
    <property type="component" value="Unassembled WGS sequence"/>
</dbReference>
<organism evidence="2 3">
    <name type="scientific">Natronomonas salsuginis</name>
    <dbReference type="NCBI Taxonomy" id="2217661"/>
    <lineage>
        <taxon>Archaea</taxon>
        <taxon>Methanobacteriati</taxon>
        <taxon>Methanobacteriota</taxon>
        <taxon>Stenosarchaea group</taxon>
        <taxon>Halobacteria</taxon>
        <taxon>Halobacteriales</taxon>
        <taxon>Natronomonadaceae</taxon>
        <taxon>Natronomonas</taxon>
    </lineage>
</organism>
<keyword evidence="3" id="KW-1185">Reference proteome</keyword>
<proteinExistence type="predicted"/>
<evidence type="ECO:0000256" key="1">
    <source>
        <dbReference type="SAM" id="Phobius"/>
    </source>
</evidence>
<comment type="caution">
    <text evidence="2">The sequence shown here is derived from an EMBL/GenBank/DDBJ whole genome shotgun (WGS) entry which is preliminary data.</text>
</comment>
<dbReference type="OrthoDB" id="224006at2157"/>
<keyword evidence="1" id="KW-0472">Membrane</keyword>
<dbReference type="RefSeq" id="WP_137275313.1">
    <property type="nucleotide sequence ID" value="NZ_QKNX01000001.1"/>
</dbReference>
<protein>
    <submittedName>
        <fullName evidence="2">Uncharacterized protein</fullName>
    </submittedName>
</protein>
<name>A0A4V5ZP79_9EURY</name>
<sequence>MLGSVRSILSAAWPFVGSAYLLYLALQQPPVRYVGVIGLVVVTPLLAGWTVGRLFGVGPWATPSKSDPQKDG</sequence>
<evidence type="ECO:0000313" key="2">
    <source>
        <dbReference type="EMBL" id="TKR28013.1"/>
    </source>
</evidence>
<keyword evidence="1" id="KW-0812">Transmembrane</keyword>
<keyword evidence="1" id="KW-1133">Transmembrane helix</keyword>
<feature type="transmembrane region" description="Helical" evidence="1">
    <location>
        <begin position="33"/>
        <end position="55"/>
    </location>
</feature>
<dbReference type="AlphaFoldDB" id="A0A4V5ZP79"/>
<feature type="transmembrane region" description="Helical" evidence="1">
    <location>
        <begin position="6"/>
        <end position="26"/>
    </location>
</feature>
<reference evidence="2 3" key="1">
    <citation type="submission" date="2019-04" db="EMBL/GenBank/DDBJ databases">
        <title>Natronomonas sp. F20-122 a newhaloarchaeon isolated from a saline saltern of Isla Bacuta, Huelva, Spain.</title>
        <authorList>
            <person name="Duran-Viseras A."/>
            <person name="Sanchez-Porro C."/>
            <person name="Ventosa A."/>
        </authorList>
    </citation>
    <scope>NUCLEOTIDE SEQUENCE [LARGE SCALE GENOMIC DNA]</scope>
    <source>
        <strain evidence="2 3">F20-122</strain>
    </source>
</reference>
<accession>A0A4V5ZP79</accession>
<gene>
    <name evidence="2" type="ORF">DM868_02725</name>
</gene>